<gene>
    <name evidence="6" type="ORF">DYU05_17375</name>
</gene>
<dbReference type="SUPFAM" id="SSF53850">
    <property type="entry name" value="Periplasmic binding protein-like II"/>
    <property type="match status" value="1"/>
</dbReference>
<organism evidence="6 7">
    <name type="scientific">Mucilaginibacter terrenus</name>
    <dbReference type="NCBI Taxonomy" id="2482727"/>
    <lineage>
        <taxon>Bacteria</taxon>
        <taxon>Pseudomonadati</taxon>
        <taxon>Bacteroidota</taxon>
        <taxon>Sphingobacteriia</taxon>
        <taxon>Sphingobacteriales</taxon>
        <taxon>Sphingobacteriaceae</taxon>
        <taxon>Mucilaginibacter</taxon>
    </lineage>
</organism>
<dbReference type="PROSITE" id="PS50931">
    <property type="entry name" value="HTH_LYSR"/>
    <property type="match status" value="1"/>
</dbReference>
<keyword evidence="7" id="KW-1185">Reference proteome</keyword>
<dbReference type="InterPro" id="IPR005119">
    <property type="entry name" value="LysR_subst-bd"/>
</dbReference>
<evidence type="ECO:0000256" key="2">
    <source>
        <dbReference type="ARBA" id="ARBA00023015"/>
    </source>
</evidence>
<dbReference type="Gene3D" id="3.40.190.290">
    <property type="match status" value="1"/>
</dbReference>
<dbReference type="RefSeq" id="WP_117384421.1">
    <property type="nucleotide sequence ID" value="NZ_QWDE01000004.1"/>
</dbReference>
<sequence length="306" mass="33799">MISFSHRVFMEVAANLSFSKAAQVLFVTQPAISKHVKAMEDQYKVALFERKGNSILLTNAGIKLNEYLQQATDIERKIEYELSILSNVGSAAGHLRLGASTTIALYILPYILSGFQREYTNVGVQLVNRNSEYILNALLNHEVDLGIIEADSKLTTVTYKHFMSDEVIPVCSAKSPLAGKSLTLKQFVKTPLALRERGSGTLTALLKSLSTLNIKPGDLSVKIRLGGTEALKNFLLADQCLGFMPRPSIVRQLAEGELVEVPVEGLKITRDFYFIRRKGTEDYGLTGNFINYAIAHVADKQLVSQS</sequence>
<dbReference type="GO" id="GO:0003700">
    <property type="term" value="F:DNA-binding transcription factor activity"/>
    <property type="evidence" value="ECO:0007669"/>
    <property type="project" value="InterPro"/>
</dbReference>
<comment type="caution">
    <text evidence="6">The sequence shown here is derived from an EMBL/GenBank/DDBJ whole genome shotgun (WGS) entry which is preliminary data.</text>
</comment>
<dbReference type="InterPro" id="IPR036390">
    <property type="entry name" value="WH_DNA-bd_sf"/>
</dbReference>
<evidence type="ECO:0000256" key="1">
    <source>
        <dbReference type="ARBA" id="ARBA00009437"/>
    </source>
</evidence>
<dbReference type="AlphaFoldDB" id="A0A3E2NL11"/>
<dbReference type="GO" id="GO:0000976">
    <property type="term" value="F:transcription cis-regulatory region binding"/>
    <property type="evidence" value="ECO:0007669"/>
    <property type="project" value="TreeGrafter"/>
</dbReference>
<reference evidence="6 7" key="1">
    <citation type="submission" date="2018-08" db="EMBL/GenBank/DDBJ databases">
        <title>Mucilaginibacter terrae sp. nov., isolated from manganese diggings.</title>
        <authorList>
            <person name="Huang Y."/>
            <person name="Zhou Z."/>
        </authorList>
    </citation>
    <scope>NUCLEOTIDE SEQUENCE [LARGE SCALE GENOMIC DNA]</scope>
    <source>
        <strain evidence="6 7">ZH6</strain>
    </source>
</reference>
<dbReference type="InterPro" id="IPR036388">
    <property type="entry name" value="WH-like_DNA-bd_sf"/>
</dbReference>
<proteinExistence type="inferred from homology"/>
<accession>A0A3E2NL11</accession>
<dbReference type="PANTHER" id="PTHR30126">
    <property type="entry name" value="HTH-TYPE TRANSCRIPTIONAL REGULATOR"/>
    <property type="match status" value="1"/>
</dbReference>
<protein>
    <submittedName>
        <fullName evidence="6">LysR family transcriptional regulator</fullName>
    </submittedName>
</protein>
<dbReference type="SUPFAM" id="SSF46785">
    <property type="entry name" value="Winged helix' DNA-binding domain"/>
    <property type="match status" value="1"/>
</dbReference>
<dbReference type="InterPro" id="IPR000847">
    <property type="entry name" value="LysR_HTH_N"/>
</dbReference>
<keyword evidence="4" id="KW-0804">Transcription</keyword>
<evidence type="ECO:0000313" key="6">
    <source>
        <dbReference type="EMBL" id="RFZ81600.1"/>
    </source>
</evidence>
<dbReference type="EMBL" id="QWDE01000004">
    <property type="protein sequence ID" value="RFZ81600.1"/>
    <property type="molecule type" value="Genomic_DNA"/>
</dbReference>
<name>A0A3E2NL11_9SPHI</name>
<evidence type="ECO:0000256" key="3">
    <source>
        <dbReference type="ARBA" id="ARBA00023125"/>
    </source>
</evidence>
<feature type="domain" description="HTH lysR-type" evidence="5">
    <location>
        <begin position="1"/>
        <end position="58"/>
    </location>
</feature>
<evidence type="ECO:0000313" key="7">
    <source>
        <dbReference type="Proteomes" id="UP000260823"/>
    </source>
</evidence>
<dbReference type="Pfam" id="PF03466">
    <property type="entry name" value="LysR_substrate"/>
    <property type="match status" value="1"/>
</dbReference>
<dbReference type="PRINTS" id="PR00039">
    <property type="entry name" value="HTHLYSR"/>
</dbReference>
<dbReference type="Pfam" id="PF00126">
    <property type="entry name" value="HTH_1"/>
    <property type="match status" value="1"/>
</dbReference>
<dbReference type="PANTHER" id="PTHR30126:SF39">
    <property type="entry name" value="HTH-TYPE TRANSCRIPTIONAL REGULATOR CYSL"/>
    <property type="match status" value="1"/>
</dbReference>
<evidence type="ECO:0000259" key="5">
    <source>
        <dbReference type="PROSITE" id="PS50931"/>
    </source>
</evidence>
<keyword evidence="2" id="KW-0805">Transcription regulation</keyword>
<dbReference type="Proteomes" id="UP000260823">
    <property type="component" value="Unassembled WGS sequence"/>
</dbReference>
<evidence type="ECO:0000256" key="4">
    <source>
        <dbReference type="ARBA" id="ARBA00023163"/>
    </source>
</evidence>
<dbReference type="OrthoDB" id="9785745at2"/>
<comment type="similarity">
    <text evidence="1">Belongs to the LysR transcriptional regulatory family.</text>
</comment>
<keyword evidence="3" id="KW-0238">DNA-binding</keyword>
<dbReference type="Gene3D" id="1.10.10.10">
    <property type="entry name" value="Winged helix-like DNA-binding domain superfamily/Winged helix DNA-binding domain"/>
    <property type="match status" value="1"/>
</dbReference>